<keyword evidence="1" id="KW-0175">Coiled coil</keyword>
<gene>
    <name evidence="2" type="ORF">PQ465_00690</name>
</gene>
<evidence type="ECO:0000256" key="1">
    <source>
        <dbReference type="SAM" id="Coils"/>
    </source>
</evidence>
<dbReference type="RefSeq" id="WP_274267638.1">
    <property type="nucleotide sequence ID" value="NZ_CP117880.1"/>
</dbReference>
<sequence length="119" mass="13604">MTIKERVVHIATHKGLGKVSFFSALGLSYANFKGPQKLSALSAETLVRILRQYPEISPVWLLMGEGAMLREEQQLNEQSVALAAEETQQHLIQAQDKTIRSLERQIEFLEREIQFLRQP</sequence>
<evidence type="ECO:0000313" key="3">
    <source>
        <dbReference type="Proteomes" id="UP001221558"/>
    </source>
</evidence>
<protein>
    <recommendedName>
        <fullName evidence="4">HTH cro/C1-type domain-containing protein</fullName>
    </recommendedName>
</protein>
<accession>A0ABY7WIV7</accession>
<evidence type="ECO:0000313" key="2">
    <source>
        <dbReference type="EMBL" id="WDF68910.1"/>
    </source>
</evidence>
<name>A0ABY7WIV7_9SPHI</name>
<proteinExistence type="predicted"/>
<reference evidence="2 3" key="1">
    <citation type="submission" date="2023-02" db="EMBL/GenBank/DDBJ databases">
        <title>Genome sequence of Sphingobacterium sp. KACC 22765.</title>
        <authorList>
            <person name="Kim S."/>
            <person name="Heo J."/>
            <person name="Kwon S.-W."/>
        </authorList>
    </citation>
    <scope>NUCLEOTIDE SEQUENCE [LARGE SCALE GENOMIC DNA]</scope>
    <source>
        <strain evidence="2 3">KACC 22765</strain>
    </source>
</reference>
<dbReference type="Proteomes" id="UP001221558">
    <property type="component" value="Chromosome"/>
</dbReference>
<feature type="coiled-coil region" evidence="1">
    <location>
        <begin position="92"/>
        <end position="119"/>
    </location>
</feature>
<organism evidence="2 3">
    <name type="scientific">Sphingobacterium oryzagri</name>
    <dbReference type="NCBI Taxonomy" id="3025669"/>
    <lineage>
        <taxon>Bacteria</taxon>
        <taxon>Pseudomonadati</taxon>
        <taxon>Bacteroidota</taxon>
        <taxon>Sphingobacteriia</taxon>
        <taxon>Sphingobacteriales</taxon>
        <taxon>Sphingobacteriaceae</taxon>
        <taxon>Sphingobacterium</taxon>
    </lineage>
</organism>
<dbReference type="EMBL" id="CP117880">
    <property type="protein sequence ID" value="WDF68910.1"/>
    <property type="molecule type" value="Genomic_DNA"/>
</dbReference>
<keyword evidence="3" id="KW-1185">Reference proteome</keyword>
<evidence type="ECO:0008006" key="4">
    <source>
        <dbReference type="Google" id="ProtNLM"/>
    </source>
</evidence>